<feature type="transmembrane region" description="Helical" evidence="1">
    <location>
        <begin position="84"/>
        <end position="110"/>
    </location>
</feature>
<dbReference type="AlphaFoldDB" id="A0A069DPV3"/>
<organism evidence="2">
    <name type="scientific">Panstrongylus megistus</name>
    <dbReference type="NCBI Taxonomy" id="65343"/>
    <lineage>
        <taxon>Eukaryota</taxon>
        <taxon>Metazoa</taxon>
        <taxon>Ecdysozoa</taxon>
        <taxon>Arthropoda</taxon>
        <taxon>Hexapoda</taxon>
        <taxon>Insecta</taxon>
        <taxon>Pterygota</taxon>
        <taxon>Neoptera</taxon>
        <taxon>Paraneoptera</taxon>
        <taxon>Hemiptera</taxon>
        <taxon>Heteroptera</taxon>
        <taxon>Panheteroptera</taxon>
        <taxon>Cimicomorpha</taxon>
        <taxon>Reduviidae</taxon>
        <taxon>Triatominae</taxon>
        <taxon>Panstrongylus</taxon>
    </lineage>
</organism>
<sequence length="229" mass="24586">VAGLLLVRPCGEIKCAPYEYCSDFFCHPCQSVCTNTSNGQFDHKVCELNCQDYIHDKLKQYLTEADSLKATKDLQETIEWLRKLVAASLVISILVAVVLVSLLGFFWLRYRGKRHSCKKRNADVDLMEQKINTVSGMVNNNTAKDKPLRLEMPPPSGNSSTAAPSVITATTPISTRYPSEDATLEYGAYDNQGMTPSPILPVAAGGCNGGTVGSGVGCGVGGGGSESPF</sequence>
<feature type="non-terminal residue" evidence="2">
    <location>
        <position position="1"/>
    </location>
</feature>
<protein>
    <submittedName>
        <fullName evidence="2">Uncharacterized protein</fullName>
    </submittedName>
</protein>
<name>A0A069DPV3_9HEMI</name>
<evidence type="ECO:0000313" key="2">
    <source>
        <dbReference type="EMBL" id="JAC86103.1"/>
    </source>
</evidence>
<evidence type="ECO:0000256" key="1">
    <source>
        <dbReference type="SAM" id="Phobius"/>
    </source>
</evidence>
<keyword evidence="1" id="KW-0812">Transmembrane</keyword>
<accession>A0A069DPV3</accession>
<keyword evidence="1" id="KW-0472">Membrane</keyword>
<reference evidence="2" key="1">
    <citation type="journal article" date="2015" name="J. Med. Entomol.">
        <title>A Deep Insight Into the Sialotranscriptome of the Chagas Disease Vector, Panstrongylus megistus (Hemiptera: Heteroptera).</title>
        <authorList>
            <person name="Ribeiro J.M."/>
            <person name="Schwarz A."/>
            <person name="Francischetti I.M."/>
        </authorList>
    </citation>
    <scope>NUCLEOTIDE SEQUENCE</scope>
    <source>
        <tissue evidence="2">Salivary glands</tissue>
    </source>
</reference>
<dbReference type="EMBL" id="GBGD01002786">
    <property type="protein sequence ID" value="JAC86103.1"/>
    <property type="molecule type" value="mRNA"/>
</dbReference>
<keyword evidence="1" id="KW-1133">Transmembrane helix</keyword>
<proteinExistence type="evidence at transcript level"/>